<name>A0ABV0Y7U0_9TELE</name>
<feature type="region of interest" description="Disordered" evidence="1">
    <location>
        <begin position="26"/>
        <end position="56"/>
    </location>
</feature>
<reference evidence="2 3" key="1">
    <citation type="submission" date="2021-06" db="EMBL/GenBank/DDBJ databases">
        <authorList>
            <person name="Palmer J.M."/>
        </authorList>
    </citation>
    <scope>NUCLEOTIDE SEQUENCE [LARGE SCALE GENOMIC DNA]</scope>
    <source>
        <strain evidence="2 3">AS_MEX2019</strain>
        <tissue evidence="2">Muscle</tissue>
    </source>
</reference>
<evidence type="ECO:0000313" key="2">
    <source>
        <dbReference type="EMBL" id="MEQ2289859.1"/>
    </source>
</evidence>
<organism evidence="2 3">
    <name type="scientific">Ameca splendens</name>
    <dbReference type="NCBI Taxonomy" id="208324"/>
    <lineage>
        <taxon>Eukaryota</taxon>
        <taxon>Metazoa</taxon>
        <taxon>Chordata</taxon>
        <taxon>Craniata</taxon>
        <taxon>Vertebrata</taxon>
        <taxon>Euteleostomi</taxon>
        <taxon>Actinopterygii</taxon>
        <taxon>Neopterygii</taxon>
        <taxon>Teleostei</taxon>
        <taxon>Neoteleostei</taxon>
        <taxon>Acanthomorphata</taxon>
        <taxon>Ovalentaria</taxon>
        <taxon>Atherinomorphae</taxon>
        <taxon>Cyprinodontiformes</taxon>
        <taxon>Goodeidae</taxon>
        <taxon>Ameca</taxon>
    </lineage>
</organism>
<comment type="caution">
    <text evidence="2">The sequence shown here is derived from an EMBL/GenBank/DDBJ whole genome shotgun (WGS) entry which is preliminary data.</text>
</comment>
<protein>
    <submittedName>
        <fullName evidence="2">Uncharacterized protein</fullName>
    </submittedName>
</protein>
<evidence type="ECO:0000313" key="3">
    <source>
        <dbReference type="Proteomes" id="UP001469553"/>
    </source>
</evidence>
<evidence type="ECO:0000256" key="1">
    <source>
        <dbReference type="SAM" id="MobiDB-lite"/>
    </source>
</evidence>
<dbReference type="Proteomes" id="UP001469553">
    <property type="component" value="Unassembled WGS sequence"/>
</dbReference>
<feature type="compositionally biased region" description="Low complexity" evidence="1">
    <location>
        <begin position="26"/>
        <end position="35"/>
    </location>
</feature>
<dbReference type="EMBL" id="JAHRIP010025215">
    <property type="protein sequence ID" value="MEQ2289859.1"/>
    <property type="molecule type" value="Genomic_DNA"/>
</dbReference>
<keyword evidence="3" id="KW-1185">Reference proteome</keyword>
<sequence>MQCLECNSEDVSKIIIPSILSSIHPSVHPSSHPFINPSKDTPQLVLGDLSAHQEKG</sequence>
<gene>
    <name evidence="2" type="ORF">AMECASPLE_037548</name>
</gene>
<proteinExistence type="predicted"/>
<feature type="non-terminal residue" evidence="2">
    <location>
        <position position="56"/>
    </location>
</feature>
<accession>A0ABV0Y7U0</accession>